<organism evidence="2 3">
    <name type="scientific">Drosophila lebanonensis</name>
    <name type="common">Fruit fly</name>
    <name type="synonym">Scaptodrosophila lebanonensis</name>
    <dbReference type="NCBI Taxonomy" id="7225"/>
    <lineage>
        <taxon>Eukaryota</taxon>
        <taxon>Metazoa</taxon>
        <taxon>Ecdysozoa</taxon>
        <taxon>Arthropoda</taxon>
        <taxon>Hexapoda</taxon>
        <taxon>Insecta</taxon>
        <taxon>Pterygota</taxon>
        <taxon>Neoptera</taxon>
        <taxon>Endopterygota</taxon>
        <taxon>Diptera</taxon>
        <taxon>Brachycera</taxon>
        <taxon>Muscomorpha</taxon>
        <taxon>Ephydroidea</taxon>
        <taxon>Drosophilidae</taxon>
        <taxon>Scaptodrosophila</taxon>
    </lineage>
</organism>
<accession>A0A6J2TQI4</accession>
<sequence>MDMQNILLTDMFNRLHKWLFIAPVHCKQRLKGCMLVAYNLAVLVIIRELVYLMENSNAPAESSISSYSYWDYWLGWIGMGSGSTAGTEPKTNIWRPRFSDWDGRFQVINGYVNVFMIISLIKPHRWISAYSFVCLFWNMLVCVKLVYYLLSVLYFLTTKGIGVQHENLLGGHLLYLVIALNFAAPVLYVVIIAGALEFCCCCYNS</sequence>
<feature type="transmembrane region" description="Helical" evidence="1">
    <location>
        <begin position="168"/>
        <end position="196"/>
    </location>
</feature>
<dbReference type="GeneID" id="115626920"/>
<keyword evidence="1" id="KW-0472">Membrane</keyword>
<evidence type="ECO:0000313" key="2">
    <source>
        <dbReference type="Proteomes" id="UP000504634"/>
    </source>
</evidence>
<feature type="transmembrane region" description="Helical" evidence="1">
    <location>
        <begin position="127"/>
        <end position="156"/>
    </location>
</feature>
<proteinExistence type="predicted"/>
<feature type="transmembrane region" description="Helical" evidence="1">
    <location>
        <begin position="35"/>
        <end position="53"/>
    </location>
</feature>
<evidence type="ECO:0000256" key="1">
    <source>
        <dbReference type="SAM" id="Phobius"/>
    </source>
</evidence>
<feature type="transmembrane region" description="Helical" evidence="1">
    <location>
        <begin position="103"/>
        <end position="121"/>
    </location>
</feature>
<gene>
    <name evidence="3" type="primary">LOC115626920</name>
</gene>
<evidence type="ECO:0000313" key="3">
    <source>
        <dbReference type="RefSeq" id="XP_030378289.1"/>
    </source>
</evidence>
<reference evidence="3" key="1">
    <citation type="submission" date="2025-08" db="UniProtKB">
        <authorList>
            <consortium name="RefSeq"/>
        </authorList>
    </citation>
    <scope>IDENTIFICATION</scope>
    <source>
        <strain evidence="3">11010-0011.00</strain>
        <tissue evidence="3">Whole body</tissue>
    </source>
</reference>
<dbReference type="RefSeq" id="XP_030378289.1">
    <property type="nucleotide sequence ID" value="XM_030522429.1"/>
</dbReference>
<keyword evidence="2" id="KW-1185">Reference proteome</keyword>
<name>A0A6J2TQI4_DROLE</name>
<protein>
    <submittedName>
        <fullName evidence="3">Uncharacterized protein LOC115626920</fullName>
    </submittedName>
</protein>
<keyword evidence="1" id="KW-0812">Transmembrane</keyword>
<keyword evidence="1" id="KW-1133">Transmembrane helix</keyword>
<dbReference type="AlphaFoldDB" id="A0A6J2TQI4"/>
<dbReference type="Proteomes" id="UP000504634">
    <property type="component" value="Unplaced"/>
</dbReference>